<dbReference type="Proteomes" id="UP001163203">
    <property type="component" value="Chromosome"/>
</dbReference>
<evidence type="ECO:0000313" key="2">
    <source>
        <dbReference type="Proteomes" id="UP001163203"/>
    </source>
</evidence>
<dbReference type="RefSeq" id="WP_268757045.1">
    <property type="nucleotide sequence ID" value="NZ_CP113836.1"/>
</dbReference>
<proteinExistence type="predicted"/>
<gene>
    <name evidence="1" type="ORF">ORV05_03725</name>
</gene>
<reference evidence="1" key="1">
    <citation type="submission" date="2022-11" db="EMBL/GenBank/DDBJ databases">
        <authorList>
            <person name="Mo P."/>
        </authorList>
    </citation>
    <scope>NUCLEOTIDE SEQUENCE</scope>
    <source>
        <strain evidence="1">HUAS 11-8</strain>
    </source>
</reference>
<sequence>MKEIIEVLATQDAELLPSREALGLSTPSHIDNVFAANGALALGGATASATQVVIVG</sequence>
<dbReference type="EMBL" id="CP113836">
    <property type="protein sequence ID" value="WAL66920.1"/>
    <property type="molecule type" value="Genomic_DNA"/>
</dbReference>
<organism evidence="1 2">
    <name type="scientific">Amycolatopsis cynarae</name>
    <dbReference type="NCBI Taxonomy" id="2995223"/>
    <lineage>
        <taxon>Bacteria</taxon>
        <taxon>Bacillati</taxon>
        <taxon>Actinomycetota</taxon>
        <taxon>Actinomycetes</taxon>
        <taxon>Pseudonocardiales</taxon>
        <taxon>Pseudonocardiaceae</taxon>
        <taxon>Amycolatopsis</taxon>
    </lineage>
</organism>
<accession>A0ABY7B4Q5</accession>
<protein>
    <submittedName>
        <fullName evidence="1">Uncharacterized protein</fullName>
    </submittedName>
</protein>
<evidence type="ECO:0000313" key="1">
    <source>
        <dbReference type="EMBL" id="WAL66920.1"/>
    </source>
</evidence>
<keyword evidence="2" id="KW-1185">Reference proteome</keyword>
<name>A0ABY7B4Q5_9PSEU</name>